<sequence>MFNVIKGEFIQNNSKPIIIGDKCEQKNIKNYGIEELDNKKEELETLNKNIKEKELELKNLSEKIERKKIELNEKVNKIIEEANQKAEYELEVNKNRGYQDGYQAGEKSAKEEIIEQTKSLIIRAQGIIDETVEIRNNTIKENEEAIIKLSIEIAKKIIKLEVSENNKIIKNNILESIKKVPISKKLKIFINWEDLNYLKDIKEEVISQINGVDRQEIEMIEDSRIEKGGCILETSMGTIDASINSQLEVLFEGLMKVKD</sequence>
<evidence type="ECO:0000256" key="4">
    <source>
        <dbReference type="ARBA" id="ARBA00022795"/>
    </source>
</evidence>
<evidence type="ECO:0000256" key="6">
    <source>
        <dbReference type="ARBA" id="ARBA00023225"/>
    </source>
</evidence>
<proteinExistence type="inferred from homology"/>
<evidence type="ECO:0000256" key="1">
    <source>
        <dbReference type="ARBA" id="ARBA00003041"/>
    </source>
</evidence>
<gene>
    <name evidence="9" type="ORF">HLVA_10510</name>
</gene>
<evidence type="ECO:0000259" key="8">
    <source>
        <dbReference type="Pfam" id="PF02108"/>
    </source>
</evidence>
<feature type="coiled-coil region" evidence="7">
    <location>
        <begin position="33"/>
        <end position="91"/>
    </location>
</feature>
<organism evidence="9 10">
    <name type="scientific">Haliovirga abyssi</name>
    <dbReference type="NCBI Taxonomy" id="2996794"/>
    <lineage>
        <taxon>Bacteria</taxon>
        <taxon>Fusobacteriati</taxon>
        <taxon>Fusobacteriota</taxon>
        <taxon>Fusobacteriia</taxon>
        <taxon>Fusobacteriales</taxon>
        <taxon>Haliovirgaceae</taxon>
        <taxon>Haliovirga</taxon>
    </lineage>
</organism>
<evidence type="ECO:0000256" key="5">
    <source>
        <dbReference type="ARBA" id="ARBA00022927"/>
    </source>
</evidence>
<keyword evidence="3" id="KW-0813">Transport</keyword>
<keyword evidence="7" id="KW-0175">Coiled coil</keyword>
<dbReference type="InterPro" id="IPR018035">
    <property type="entry name" value="Flagellar_FliH/T3SS_HrpE"/>
</dbReference>
<protein>
    <recommendedName>
        <fullName evidence="8">Flagellar assembly protein FliH/Type III secretion system HrpE domain-containing protein</fullName>
    </recommendedName>
</protein>
<dbReference type="GO" id="GO:0044781">
    <property type="term" value="P:bacterial-type flagellum organization"/>
    <property type="evidence" value="ECO:0007669"/>
    <property type="project" value="UniProtKB-KW"/>
</dbReference>
<dbReference type="Pfam" id="PF02108">
    <property type="entry name" value="FliH"/>
    <property type="match status" value="1"/>
</dbReference>
<dbReference type="PANTHER" id="PTHR34982">
    <property type="entry name" value="YOP PROTEINS TRANSLOCATION PROTEIN L"/>
    <property type="match status" value="1"/>
</dbReference>
<evidence type="ECO:0000256" key="7">
    <source>
        <dbReference type="SAM" id="Coils"/>
    </source>
</evidence>
<dbReference type="EMBL" id="AP027059">
    <property type="protein sequence ID" value="BDU50482.1"/>
    <property type="molecule type" value="Genomic_DNA"/>
</dbReference>
<dbReference type="AlphaFoldDB" id="A0AAU9DGB6"/>
<comment type="function">
    <text evidence="1">Needed for flagellar regrowth and assembly.</text>
</comment>
<dbReference type="GO" id="GO:0015031">
    <property type="term" value="P:protein transport"/>
    <property type="evidence" value="ECO:0007669"/>
    <property type="project" value="UniProtKB-KW"/>
</dbReference>
<dbReference type="SUPFAM" id="SSF160527">
    <property type="entry name" value="V-type ATPase subunit E-like"/>
    <property type="match status" value="1"/>
</dbReference>
<evidence type="ECO:0000313" key="10">
    <source>
        <dbReference type="Proteomes" id="UP001321582"/>
    </source>
</evidence>
<keyword evidence="5" id="KW-0653">Protein transport</keyword>
<comment type="similarity">
    <text evidence="2">Belongs to the FliH family.</text>
</comment>
<dbReference type="Proteomes" id="UP001321582">
    <property type="component" value="Chromosome"/>
</dbReference>
<dbReference type="GO" id="GO:0005829">
    <property type="term" value="C:cytosol"/>
    <property type="evidence" value="ECO:0007669"/>
    <property type="project" value="TreeGrafter"/>
</dbReference>
<dbReference type="PANTHER" id="PTHR34982:SF1">
    <property type="entry name" value="FLAGELLAR ASSEMBLY PROTEIN FLIH"/>
    <property type="match status" value="1"/>
</dbReference>
<evidence type="ECO:0000256" key="3">
    <source>
        <dbReference type="ARBA" id="ARBA00022448"/>
    </source>
</evidence>
<name>A0AAU9DGB6_9FUSO</name>
<evidence type="ECO:0000313" key="9">
    <source>
        <dbReference type="EMBL" id="BDU50482.1"/>
    </source>
</evidence>
<dbReference type="RefSeq" id="WP_307905409.1">
    <property type="nucleotide sequence ID" value="NZ_AP027059.1"/>
</dbReference>
<accession>A0AAU9DGB6</accession>
<feature type="domain" description="Flagellar assembly protein FliH/Type III secretion system HrpE" evidence="8">
    <location>
        <begin position="127"/>
        <end position="248"/>
    </location>
</feature>
<dbReference type="InterPro" id="IPR051472">
    <property type="entry name" value="T3SS_Stator/FliH"/>
</dbReference>
<keyword evidence="6" id="KW-1006">Bacterial flagellum protein export</keyword>
<dbReference type="KEGG" id="haby:HLVA_10510"/>
<evidence type="ECO:0000256" key="2">
    <source>
        <dbReference type="ARBA" id="ARBA00006602"/>
    </source>
</evidence>
<keyword evidence="4" id="KW-1005">Bacterial flagellum biogenesis</keyword>
<reference evidence="9 10" key="1">
    <citation type="submission" date="2022-11" db="EMBL/GenBank/DDBJ databases">
        <title>Haliovirga abyssi gen. nov., sp. nov., a mesophilic fermentative bacterium isolated from the Iheya North hydrothermal field and the proposal of Haliovirgaceae fam. nov.</title>
        <authorList>
            <person name="Miyazaki U."/>
            <person name="Tame A."/>
            <person name="Miyazaki J."/>
            <person name="Takai K."/>
            <person name="Sawayama S."/>
            <person name="Kitajima M."/>
            <person name="Okamoto A."/>
            <person name="Nakagawa S."/>
        </authorList>
    </citation>
    <scope>NUCLEOTIDE SEQUENCE [LARGE SCALE GENOMIC DNA]</scope>
    <source>
        <strain evidence="9 10">IC12</strain>
    </source>
</reference>
<keyword evidence="10" id="KW-1185">Reference proteome</keyword>